<proteinExistence type="predicted"/>
<accession>A0A131ZYI5</accession>
<dbReference type="EMBL" id="JXLN01006028">
    <property type="protein sequence ID" value="KPM03754.1"/>
    <property type="molecule type" value="Genomic_DNA"/>
</dbReference>
<evidence type="ECO:0000313" key="2">
    <source>
        <dbReference type="Proteomes" id="UP000616769"/>
    </source>
</evidence>
<dbReference type="AlphaFoldDB" id="A0A131ZYI5"/>
<protein>
    <submittedName>
        <fullName evidence="1">Uncharacterized protein</fullName>
    </submittedName>
</protein>
<name>A0A131ZYI5_SARSC</name>
<sequence>MHNSFILKTIHQFIQGLDDLKQNVEDQYQLAKEERAKQQALRFGMETLQRLKRFVDDVEEKLSEYHRFPDDRFD</sequence>
<dbReference type="VEuPathDB" id="VectorBase:SSCA008797"/>
<dbReference type="Proteomes" id="UP000616769">
    <property type="component" value="Unassembled WGS sequence"/>
</dbReference>
<gene>
    <name evidence="1" type="ORF">QR98_0021880</name>
</gene>
<reference evidence="1 2" key="1">
    <citation type="journal article" date="2015" name="Parasit. Vectors">
        <title>Draft genome of the scabies mite.</title>
        <authorList>
            <person name="Rider S.D.Jr."/>
            <person name="Morgan M.S."/>
            <person name="Arlian L.G."/>
        </authorList>
    </citation>
    <scope>NUCLEOTIDE SEQUENCE [LARGE SCALE GENOMIC DNA]</scope>
    <source>
        <strain evidence="1">Arlian Lab</strain>
    </source>
</reference>
<comment type="caution">
    <text evidence="1">The sequence shown here is derived from an EMBL/GenBank/DDBJ whole genome shotgun (WGS) entry which is preliminary data.</text>
</comment>
<evidence type="ECO:0000313" key="1">
    <source>
        <dbReference type="EMBL" id="KPM03754.1"/>
    </source>
</evidence>
<organism evidence="1 2">
    <name type="scientific">Sarcoptes scabiei</name>
    <name type="common">Itch mite</name>
    <name type="synonym">Acarus scabiei</name>
    <dbReference type="NCBI Taxonomy" id="52283"/>
    <lineage>
        <taxon>Eukaryota</taxon>
        <taxon>Metazoa</taxon>
        <taxon>Ecdysozoa</taxon>
        <taxon>Arthropoda</taxon>
        <taxon>Chelicerata</taxon>
        <taxon>Arachnida</taxon>
        <taxon>Acari</taxon>
        <taxon>Acariformes</taxon>
        <taxon>Sarcoptiformes</taxon>
        <taxon>Astigmata</taxon>
        <taxon>Psoroptidia</taxon>
        <taxon>Sarcoptoidea</taxon>
        <taxon>Sarcoptidae</taxon>
        <taxon>Sarcoptinae</taxon>
        <taxon>Sarcoptes</taxon>
    </lineage>
</organism>